<evidence type="ECO:0000256" key="5">
    <source>
        <dbReference type="SAM" id="Phobius"/>
    </source>
</evidence>
<accession>A0A1I7ENQ8</accession>
<dbReference type="Pfam" id="PF00126">
    <property type="entry name" value="HTH_1"/>
    <property type="match status" value="1"/>
</dbReference>
<dbReference type="InterPro" id="IPR005119">
    <property type="entry name" value="LysR_subst-bd"/>
</dbReference>
<dbReference type="GO" id="GO:0003677">
    <property type="term" value="F:DNA binding"/>
    <property type="evidence" value="ECO:0007669"/>
    <property type="project" value="UniProtKB-KW"/>
</dbReference>
<dbReference type="SUPFAM" id="SSF53850">
    <property type="entry name" value="Periplasmic binding protein-like II"/>
    <property type="match status" value="1"/>
</dbReference>
<evidence type="ECO:0000313" key="7">
    <source>
        <dbReference type="EMBL" id="SFU25560.1"/>
    </source>
</evidence>
<keyword evidence="3 7" id="KW-0238">DNA-binding</keyword>
<dbReference type="InterPro" id="IPR050950">
    <property type="entry name" value="HTH-type_LysR_regulators"/>
</dbReference>
<dbReference type="PANTHER" id="PTHR30419">
    <property type="entry name" value="HTH-TYPE TRANSCRIPTIONAL REGULATOR YBHD"/>
    <property type="match status" value="1"/>
</dbReference>
<feature type="transmembrane region" description="Helical" evidence="5">
    <location>
        <begin position="13"/>
        <end position="37"/>
    </location>
</feature>
<dbReference type="GO" id="GO:0003700">
    <property type="term" value="F:DNA-binding transcription factor activity"/>
    <property type="evidence" value="ECO:0007669"/>
    <property type="project" value="InterPro"/>
</dbReference>
<dbReference type="AlphaFoldDB" id="A0A1I7ENQ8"/>
<sequence>MRRGCLNVSVADYTAGCVAGILNCFHLVIAFATHLAIHPAAARQFMKDTLNVLLSRLRMKQLQLLIALDDHKSLHKAAGAMSMTQSAASKALQELESMLEAPLFERSKSGMIPNQLGHCVIRYARLVATDLTALCQDVAEIRSGRGGRLAIGAIMGAIPECVVPALNDLHAGQPGLSIEVMEDTSARMLLQLDEGRLDLVIGRAAVAADPSKYHYRPLGDEPLSVVVGYGHPPLPRKEVKLRDLAGHRWVMYPSHMPLHALLEREMDLAGLEMPDNPISTASTFVTVALLQSSADLVSLLPTAIAELFVRQKMLRFVPVKLKSPSQTFGIVTRKGGVLSPPAEQFIELLRGRTMGQGEERATSAQKNA</sequence>
<dbReference type="SUPFAM" id="SSF46785">
    <property type="entry name" value="Winged helix' DNA-binding domain"/>
    <property type="match status" value="1"/>
</dbReference>
<dbReference type="InterPro" id="IPR000847">
    <property type="entry name" value="LysR_HTH_N"/>
</dbReference>
<evidence type="ECO:0000256" key="4">
    <source>
        <dbReference type="ARBA" id="ARBA00023163"/>
    </source>
</evidence>
<keyword evidence="5" id="KW-1133">Transmembrane helix</keyword>
<evidence type="ECO:0000313" key="8">
    <source>
        <dbReference type="Proteomes" id="UP000198844"/>
    </source>
</evidence>
<dbReference type="PROSITE" id="PS50931">
    <property type="entry name" value="HTH_LYSR"/>
    <property type="match status" value="1"/>
</dbReference>
<keyword evidence="5" id="KW-0472">Membrane</keyword>
<dbReference type="InterPro" id="IPR036390">
    <property type="entry name" value="WH_DNA-bd_sf"/>
</dbReference>
<evidence type="ECO:0000256" key="1">
    <source>
        <dbReference type="ARBA" id="ARBA00009437"/>
    </source>
</evidence>
<organism evidence="7 8">
    <name type="scientific">Paraburkholderia aspalathi</name>
    <dbReference type="NCBI Taxonomy" id="1324617"/>
    <lineage>
        <taxon>Bacteria</taxon>
        <taxon>Pseudomonadati</taxon>
        <taxon>Pseudomonadota</taxon>
        <taxon>Betaproteobacteria</taxon>
        <taxon>Burkholderiales</taxon>
        <taxon>Burkholderiaceae</taxon>
        <taxon>Paraburkholderia</taxon>
    </lineage>
</organism>
<keyword evidence="4" id="KW-0804">Transcription</keyword>
<dbReference type="Pfam" id="PF03466">
    <property type="entry name" value="LysR_substrate"/>
    <property type="match status" value="1"/>
</dbReference>
<dbReference type="PANTHER" id="PTHR30419:SF8">
    <property type="entry name" value="NITROGEN ASSIMILATION TRANSCRIPTIONAL ACTIVATOR-RELATED"/>
    <property type="match status" value="1"/>
</dbReference>
<feature type="domain" description="HTH lysR-type" evidence="6">
    <location>
        <begin position="57"/>
        <end position="114"/>
    </location>
</feature>
<dbReference type="InterPro" id="IPR036388">
    <property type="entry name" value="WH-like_DNA-bd_sf"/>
</dbReference>
<comment type="similarity">
    <text evidence="1">Belongs to the LysR transcriptional regulatory family.</text>
</comment>
<dbReference type="Proteomes" id="UP000198844">
    <property type="component" value="Unassembled WGS sequence"/>
</dbReference>
<name>A0A1I7ENQ8_9BURK</name>
<dbReference type="Gene3D" id="1.10.10.10">
    <property type="entry name" value="Winged helix-like DNA-binding domain superfamily/Winged helix DNA-binding domain"/>
    <property type="match status" value="1"/>
</dbReference>
<evidence type="ECO:0000256" key="2">
    <source>
        <dbReference type="ARBA" id="ARBA00023015"/>
    </source>
</evidence>
<protein>
    <submittedName>
        <fullName evidence="7">DNA-binding transcriptional regulator, LysR family</fullName>
    </submittedName>
</protein>
<keyword evidence="2" id="KW-0805">Transcription regulation</keyword>
<evidence type="ECO:0000259" key="6">
    <source>
        <dbReference type="PROSITE" id="PS50931"/>
    </source>
</evidence>
<evidence type="ECO:0000256" key="3">
    <source>
        <dbReference type="ARBA" id="ARBA00023125"/>
    </source>
</evidence>
<dbReference type="GO" id="GO:0005829">
    <property type="term" value="C:cytosol"/>
    <property type="evidence" value="ECO:0007669"/>
    <property type="project" value="TreeGrafter"/>
</dbReference>
<dbReference type="EMBL" id="FPBH01000038">
    <property type="protein sequence ID" value="SFU25560.1"/>
    <property type="molecule type" value="Genomic_DNA"/>
</dbReference>
<dbReference type="Gene3D" id="3.40.190.290">
    <property type="match status" value="1"/>
</dbReference>
<gene>
    <name evidence="7" type="ORF">SAMN05192563_103832</name>
</gene>
<keyword evidence="5" id="KW-0812">Transmembrane</keyword>
<reference evidence="7 8" key="1">
    <citation type="submission" date="2016-10" db="EMBL/GenBank/DDBJ databases">
        <authorList>
            <person name="de Groot N.N."/>
        </authorList>
    </citation>
    <scope>NUCLEOTIDE SEQUENCE [LARGE SCALE GENOMIC DNA]</scope>
    <source>
        <strain evidence="7 8">LMG 27731</strain>
    </source>
</reference>
<proteinExistence type="inferred from homology"/>